<keyword evidence="3" id="KW-1185">Reference proteome</keyword>
<feature type="region of interest" description="Disordered" evidence="1">
    <location>
        <begin position="16"/>
        <end position="66"/>
    </location>
</feature>
<sequence>MGPPPMRVPCAVREVPGAGCDLGPRRVEERRGQLRWSSETQAPWRRARGTEEKPGEGEPWDGGSPA</sequence>
<proteinExistence type="predicted"/>
<evidence type="ECO:0000256" key="1">
    <source>
        <dbReference type="SAM" id="MobiDB-lite"/>
    </source>
</evidence>
<dbReference type="Proteomes" id="UP001066276">
    <property type="component" value="Chromosome 6"/>
</dbReference>
<gene>
    <name evidence="2" type="ORF">NDU88_002890</name>
</gene>
<reference evidence="2" key="1">
    <citation type="journal article" date="2022" name="bioRxiv">
        <title>Sequencing and chromosome-scale assembly of the giantPleurodeles waltlgenome.</title>
        <authorList>
            <person name="Brown T."/>
            <person name="Elewa A."/>
            <person name="Iarovenko S."/>
            <person name="Subramanian E."/>
            <person name="Araus A.J."/>
            <person name="Petzold A."/>
            <person name="Susuki M."/>
            <person name="Suzuki K.-i.T."/>
            <person name="Hayashi T."/>
            <person name="Toyoda A."/>
            <person name="Oliveira C."/>
            <person name="Osipova E."/>
            <person name="Leigh N.D."/>
            <person name="Simon A."/>
            <person name="Yun M.H."/>
        </authorList>
    </citation>
    <scope>NUCLEOTIDE SEQUENCE</scope>
    <source>
        <strain evidence="2">20211129_DDA</strain>
        <tissue evidence="2">Liver</tissue>
    </source>
</reference>
<feature type="compositionally biased region" description="Basic and acidic residues" evidence="1">
    <location>
        <begin position="23"/>
        <end position="32"/>
    </location>
</feature>
<protein>
    <submittedName>
        <fullName evidence="2">Uncharacterized protein</fullName>
    </submittedName>
</protein>
<evidence type="ECO:0000313" key="3">
    <source>
        <dbReference type="Proteomes" id="UP001066276"/>
    </source>
</evidence>
<dbReference type="AlphaFoldDB" id="A0AAV7QB72"/>
<accession>A0AAV7QB72</accession>
<comment type="caution">
    <text evidence="2">The sequence shown here is derived from an EMBL/GenBank/DDBJ whole genome shotgun (WGS) entry which is preliminary data.</text>
</comment>
<dbReference type="EMBL" id="JANPWB010000010">
    <property type="protein sequence ID" value="KAJ1136474.1"/>
    <property type="molecule type" value="Genomic_DNA"/>
</dbReference>
<evidence type="ECO:0000313" key="2">
    <source>
        <dbReference type="EMBL" id="KAJ1136474.1"/>
    </source>
</evidence>
<organism evidence="2 3">
    <name type="scientific">Pleurodeles waltl</name>
    <name type="common">Iberian ribbed newt</name>
    <dbReference type="NCBI Taxonomy" id="8319"/>
    <lineage>
        <taxon>Eukaryota</taxon>
        <taxon>Metazoa</taxon>
        <taxon>Chordata</taxon>
        <taxon>Craniata</taxon>
        <taxon>Vertebrata</taxon>
        <taxon>Euteleostomi</taxon>
        <taxon>Amphibia</taxon>
        <taxon>Batrachia</taxon>
        <taxon>Caudata</taxon>
        <taxon>Salamandroidea</taxon>
        <taxon>Salamandridae</taxon>
        <taxon>Pleurodelinae</taxon>
        <taxon>Pleurodeles</taxon>
    </lineage>
</organism>
<name>A0AAV7QB72_PLEWA</name>